<reference evidence="5" key="2">
    <citation type="submission" date="2023-06" db="EMBL/GenBank/DDBJ databases">
        <authorList>
            <person name="Ma L."/>
            <person name="Liu K.-W."/>
            <person name="Li Z."/>
            <person name="Hsiao Y.-Y."/>
            <person name="Qi Y."/>
            <person name="Fu T."/>
            <person name="Tang G."/>
            <person name="Zhang D."/>
            <person name="Sun W.-H."/>
            <person name="Liu D.-K."/>
            <person name="Li Y."/>
            <person name="Chen G.-Z."/>
            <person name="Liu X.-D."/>
            <person name="Liao X.-Y."/>
            <person name="Jiang Y.-T."/>
            <person name="Yu X."/>
            <person name="Hao Y."/>
            <person name="Huang J."/>
            <person name="Zhao X.-W."/>
            <person name="Ke S."/>
            <person name="Chen Y.-Y."/>
            <person name="Wu W.-L."/>
            <person name="Hsu J.-L."/>
            <person name="Lin Y.-F."/>
            <person name="Huang M.-D."/>
            <person name="Li C.-Y."/>
            <person name="Huang L."/>
            <person name="Wang Z.-W."/>
            <person name="Zhao X."/>
            <person name="Zhong W.-Y."/>
            <person name="Peng D.-H."/>
            <person name="Ahmad S."/>
            <person name="Lan S."/>
            <person name="Zhang J.-S."/>
            <person name="Tsai W.-C."/>
            <person name="Van De Peer Y."/>
            <person name="Liu Z.-J."/>
        </authorList>
    </citation>
    <scope>NUCLEOTIDE SEQUENCE</scope>
    <source>
        <strain evidence="5">CP</strain>
        <tissue evidence="5">Leaves</tissue>
    </source>
</reference>
<dbReference type="AlphaFoldDB" id="A0AAV9CZ24"/>
<evidence type="ECO:0000313" key="5">
    <source>
        <dbReference type="EMBL" id="KAK1293407.1"/>
    </source>
</evidence>
<dbReference type="Proteomes" id="UP001180020">
    <property type="component" value="Unassembled WGS sequence"/>
</dbReference>
<keyword evidence="6" id="KW-1185">Reference proteome</keyword>
<evidence type="ECO:0000256" key="4">
    <source>
        <dbReference type="SAM" id="Phobius"/>
    </source>
</evidence>
<gene>
    <name evidence="5" type="ORF">QJS10_CPB17g00545</name>
</gene>
<dbReference type="InterPro" id="IPR030184">
    <property type="entry name" value="WAT1-related"/>
</dbReference>
<name>A0AAV9CZ24_ACOCL</name>
<keyword evidence="2 4" id="KW-1133">Transmembrane helix</keyword>
<evidence type="ECO:0000256" key="1">
    <source>
        <dbReference type="ARBA" id="ARBA00022692"/>
    </source>
</evidence>
<reference evidence="5" key="1">
    <citation type="journal article" date="2023" name="Nat. Commun.">
        <title>Diploid and tetraploid genomes of Acorus and the evolution of monocots.</title>
        <authorList>
            <person name="Ma L."/>
            <person name="Liu K.W."/>
            <person name="Li Z."/>
            <person name="Hsiao Y.Y."/>
            <person name="Qi Y."/>
            <person name="Fu T."/>
            <person name="Tang G.D."/>
            <person name="Zhang D."/>
            <person name="Sun W.H."/>
            <person name="Liu D.K."/>
            <person name="Li Y."/>
            <person name="Chen G.Z."/>
            <person name="Liu X.D."/>
            <person name="Liao X.Y."/>
            <person name="Jiang Y.T."/>
            <person name="Yu X."/>
            <person name="Hao Y."/>
            <person name="Huang J."/>
            <person name="Zhao X.W."/>
            <person name="Ke S."/>
            <person name="Chen Y.Y."/>
            <person name="Wu W.L."/>
            <person name="Hsu J.L."/>
            <person name="Lin Y.F."/>
            <person name="Huang M.D."/>
            <person name="Li C.Y."/>
            <person name="Huang L."/>
            <person name="Wang Z.W."/>
            <person name="Zhao X."/>
            <person name="Zhong W.Y."/>
            <person name="Peng D.H."/>
            <person name="Ahmad S."/>
            <person name="Lan S."/>
            <person name="Zhang J.S."/>
            <person name="Tsai W.C."/>
            <person name="Van de Peer Y."/>
            <person name="Liu Z.J."/>
        </authorList>
    </citation>
    <scope>NUCLEOTIDE SEQUENCE</scope>
    <source>
        <strain evidence="5">CP</strain>
    </source>
</reference>
<organism evidence="5 6">
    <name type="scientific">Acorus calamus</name>
    <name type="common">Sweet flag</name>
    <dbReference type="NCBI Taxonomy" id="4465"/>
    <lineage>
        <taxon>Eukaryota</taxon>
        <taxon>Viridiplantae</taxon>
        <taxon>Streptophyta</taxon>
        <taxon>Embryophyta</taxon>
        <taxon>Tracheophyta</taxon>
        <taxon>Spermatophyta</taxon>
        <taxon>Magnoliopsida</taxon>
        <taxon>Liliopsida</taxon>
        <taxon>Acoraceae</taxon>
        <taxon>Acorus</taxon>
    </lineage>
</organism>
<evidence type="ECO:0000256" key="2">
    <source>
        <dbReference type="ARBA" id="ARBA00022989"/>
    </source>
</evidence>
<dbReference type="EMBL" id="JAUJYO010000017">
    <property type="protein sequence ID" value="KAK1293407.1"/>
    <property type="molecule type" value="Genomic_DNA"/>
</dbReference>
<proteinExistence type="predicted"/>
<feature type="transmembrane region" description="Helical" evidence="4">
    <location>
        <begin position="114"/>
        <end position="133"/>
    </location>
</feature>
<protein>
    <submittedName>
        <fullName evidence="5">WAT1-related protein</fullName>
    </submittedName>
</protein>
<keyword evidence="1 4" id="KW-0812">Transmembrane</keyword>
<evidence type="ECO:0000313" key="6">
    <source>
        <dbReference type="Proteomes" id="UP001180020"/>
    </source>
</evidence>
<evidence type="ECO:0000256" key="3">
    <source>
        <dbReference type="ARBA" id="ARBA00023136"/>
    </source>
</evidence>
<feature type="transmembrane region" description="Helical" evidence="4">
    <location>
        <begin position="76"/>
        <end position="94"/>
    </location>
</feature>
<dbReference type="GO" id="GO:0022857">
    <property type="term" value="F:transmembrane transporter activity"/>
    <property type="evidence" value="ECO:0007669"/>
    <property type="project" value="InterPro"/>
</dbReference>
<dbReference type="GO" id="GO:0016020">
    <property type="term" value="C:membrane"/>
    <property type="evidence" value="ECO:0007669"/>
    <property type="project" value="InterPro"/>
</dbReference>
<keyword evidence="3 4" id="KW-0472">Membrane</keyword>
<comment type="caution">
    <text evidence="5">The sequence shown here is derived from an EMBL/GenBank/DDBJ whole genome shotgun (WGS) entry which is preliminary data.</text>
</comment>
<sequence>MVAVECLNVGLTTLGKAAMSRGLKIAMMQNFVFTGVDYSSPTLGSAMANLVPACTFFIAVVFRLERFDIKSSSSQAKLIGTLVSISGALTVTLYEGPPIYDPSHHLPHHHHPNNGLLTQNWVLGGLFLELLIYQYPYGTISK</sequence>
<accession>A0AAV9CZ24</accession>
<feature type="transmembrane region" description="Helical" evidence="4">
    <location>
        <begin position="46"/>
        <end position="64"/>
    </location>
</feature>
<dbReference type="PANTHER" id="PTHR31218">
    <property type="entry name" value="WAT1-RELATED PROTEIN"/>
    <property type="match status" value="1"/>
</dbReference>